<keyword evidence="2" id="KW-1185">Reference proteome</keyword>
<evidence type="ECO:0000313" key="1">
    <source>
        <dbReference type="EMBL" id="KAK8870746.1"/>
    </source>
</evidence>
<evidence type="ECO:0008006" key="3">
    <source>
        <dbReference type="Google" id="ProtNLM"/>
    </source>
</evidence>
<dbReference type="Proteomes" id="UP001470230">
    <property type="component" value="Unassembled WGS sequence"/>
</dbReference>
<reference evidence="1 2" key="1">
    <citation type="submission" date="2024-04" db="EMBL/GenBank/DDBJ databases">
        <title>Tritrichomonas musculus Genome.</title>
        <authorList>
            <person name="Alves-Ferreira E."/>
            <person name="Grigg M."/>
            <person name="Lorenzi H."/>
            <person name="Galac M."/>
        </authorList>
    </citation>
    <scope>NUCLEOTIDE SEQUENCE [LARGE SCALE GENOMIC DNA]</scope>
    <source>
        <strain evidence="1 2">EAF2021</strain>
    </source>
</reference>
<accession>A0ABR2IZL4</accession>
<gene>
    <name evidence="1" type="ORF">M9Y10_008633</name>
</gene>
<comment type="caution">
    <text evidence="1">The sequence shown here is derived from an EMBL/GenBank/DDBJ whole genome shotgun (WGS) entry which is preliminary data.</text>
</comment>
<sequence length="319" mass="38006">MRHDFTPKKQKIFLITFVVVFIFLMMSTRKAAYADFDTRKQNFIDSDYLPLRVYNFLENGNKTFKNIKLYKNESLFYVDYWRSHWCSYYNDRDFLLSPRINEFLHLARSRGFRIFHLHWKGHEKKLDEKIRSKYKEIGKKYELPIIRDTWPDNTAGNNKYIPGFQDKCMYPGYERFGKTRCQKQNPAISVGEDDAIAYNFKSIATVARYLNAKTVILTGVHTNLCIRSAVMYLALVNISVGYIDDLLDAGFYYPTQKNHVKSHSEMNSVVLKFSEKKYGWGINSQDVMRELWKLQPTNYEPNWVLYPESARSFRRFYKQ</sequence>
<dbReference type="InterPro" id="IPR036380">
    <property type="entry name" value="Isochorismatase-like_sf"/>
</dbReference>
<dbReference type="EMBL" id="JAPFFF010000014">
    <property type="protein sequence ID" value="KAK8870746.1"/>
    <property type="molecule type" value="Genomic_DNA"/>
</dbReference>
<organism evidence="1 2">
    <name type="scientific">Tritrichomonas musculus</name>
    <dbReference type="NCBI Taxonomy" id="1915356"/>
    <lineage>
        <taxon>Eukaryota</taxon>
        <taxon>Metamonada</taxon>
        <taxon>Parabasalia</taxon>
        <taxon>Tritrichomonadida</taxon>
        <taxon>Tritrichomonadidae</taxon>
        <taxon>Tritrichomonas</taxon>
    </lineage>
</organism>
<name>A0ABR2IZL4_9EUKA</name>
<evidence type="ECO:0000313" key="2">
    <source>
        <dbReference type="Proteomes" id="UP001470230"/>
    </source>
</evidence>
<protein>
    <recommendedName>
        <fullName evidence="3">Isochorismatase-like domain-containing protein</fullName>
    </recommendedName>
</protein>
<proteinExistence type="predicted"/>
<dbReference type="Gene3D" id="3.40.50.850">
    <property type="entry name" value="Isochorismatase-like"/>
    <property type="match status" value="1"/>
</dbReference>
<dbReference type="SUPFAM" id="SSF52499">
    <property type="entry name" value="Isochorismatase-like hydrolases"/>
    <property type="match status" value="1"/>
</dbReference>